<keyword evidence="5 6" id="KW-0472">Membrane</keyword>
<organism evidence="7 8">
    <name type="scientific">Didymella exigua CBS 183.55</name>
    <dbReference type="NCBI Taxonomy" id="1150837"/>
    <lineage>
        <taxon>Eukaryota</taxon>
        <taxon>Fungi</taxon>
        <taxon>Dikarya</taxon>
        <taxon>Ascomycota</taxon>
        <taxon>Pezizomycotina</taxon>
        <taxon>Dothideomycetes</taxon>
        <taxon>Pleosporomycetidae</taxon>
        <taxon>Pleosporales</taxon>
        <taxon>Pleosporineae</taxon>
        <taxon>Didymellaceae</taxon>
        <taxon>Didymella</taxon>
    </lineage>
</organism>
<dbReference type="GeneID" id="54355053"/>
<evidence type="ECO:0000256" key="1">
    <source>
        <dbReference type="ARBA" id="ARBA00004141"/>
    </source>
</evidence>
<keyword evidence="4 6" id="KW-1133">Transmembrane helix</keyword>
<evidence type="ECO:0000313" key="8">
    <source>
        <dbReference type="Proteomes" id="UP000800082"/>
    </source>
</evidence>
<dbReference type="EMBL" id="ML979026">
    <property type="protein sequence ID" value="KAF1922433.1"/>
    <property type="molecule type" value="Genomic_DNA"/>
</dbReference>
<gene>
    <name evidence="7" type="ORF">M421DRAFT_78167</name>
</gene>
<feature type="transmembrane region" description="Helical" evidence="6">
    <location>
        <begin position="46"/>
        <end position="66"/>
    </location>
</feature>
<evidence type="ECO:0000256" key="6">
    <source>
        <dbReference type="SAM" id="Phobius"/>
    </source>
</evidence>
<evidence type="ECO:0000256" key="3">
    <source>
        <dbReference type="ARBA" id="ARBA00022692"/>
    </source>
</evidence>
<dbReference type="OrthoDB" id="2962993at2759"/>
<dbReference type="PANTHER" id="PTHR43791:SF54">
    <property type="entry name" value="MAJOR FACILITATOR SUPERFAMILY (MFS) PROFILE DOMAIN-CONTAINING PROTEIN-RELATED"/>
    <property type="match status" value="1"/>
</dbReference>
<keyword evidence="8" id="KW-1185">Reference proteome</keyword>
<dbReference type="Proteomes" id="UP000800082">
    <property type="component" value="Unassembled WGS sequence"/>
</dbReference>
<keyword evidence="2" id="KW-0813">Transport</keyword>
<evidence type="ECO:0000256" key="2">
    <source>
        <dbReference type="ARBA" id="ARBA00022448"/>
    </source>
</evidence>
<protein>
    <submittedName>
        <fullName evidence="7">Uncharacterized protein</fullName>
    </submittedName>
</protein>
<evidence type="ECO:0000256" key="5">
    <source>
        <dbReference type="ARBA" id="ARBA00023136"/>
    </source>
</evidence>
<evidence type="ECO:0000256" key="4">
    <source>
        <dbReference type="ARBA" id="ARBA00022989"/>
    </source>
</evidence>
<dbReference type="PANTHER" id="PTHR43791">
    <property type="entry name" value="PERMEASE-RELATED"/>
    <property type="match status" value="1"/>
</dbReference>
<proteinExistence type="predicted"/>
<reference evidence="7" key="1">
    <citation type="journal article" date="2020" name="Stud. Mycol.">
        <title>101 Dothideomycetes genomes: a test case for predicting lifestyles and emergence of pathogens.</title>
        <authorList>
            <person name="Haridas S."/>
            <person name="Albert R."/>
            <person name="Binder M."/>
            <person name="Bloem J."/>
            <person name="Labutti K."/>
            <person name="Salamov A."/>
            <person name="Andreopoulos B."/>
            <person name="Baker S."/>
            <person name="Barry K."/>
            <person name="Bills G."/>
            <person name="Bluhm B."/>
            <person name="Cannon C."/>
            <person name="Castanera R."/>
            <person name="Culley D."/>
            <person name="Daum C."/>
            <person name="Ezra D."/>
            <person name="Gonzalez J."/>
            <person name="Henrissat B."/>
            <person name="Kuo A."/>
            <person name="Liang C."/>
            <person name="Lipzen A."/>
            <person name="Lutzoni F."/>
            <person name="Magnuson J."/>
            <person name="Mondo S."/>
            <person name="Nolan M."/>
            <person name="Ohm R."/>
            <person name="Pangilinan J."/>
            <person name="Park H.-J."/>
            <person name="Ramirez L."/>
            <person name="Alfaro M."/>
            <person name="Sun H."/>
            <person name="Tritt A."/>
            <person name="Yoshinaga Y."/>
            <person name="Zwiers L.-H."/>
            <person name="Turgeon B."/>
            <person name="Goodwin S."/>
            <person name="Spatafora J."/>
            <person name="Crous P."/>
            <person name="Grigoriev I."/>
        </authorList>
    </citation>
    <scope>NUCLEOTIDE SEQUENCE</scope>
    <source>
        <strain evidence="7">CBS 183.55</strain>
    </source>
</reference>
<dbReference type="RefSeq" id="XP_033442686.1">
    <property type="nucleotide sequence ID" value="XM_033597386.1"/>
</dbReference>
<sequence length="76" mass="8905">EQNKGIHKVDWRLCPILAVLYLISHLNRKFHHGLLHRRLEDTLNMLGTDFNVALIMFFIPFVLFEVPSNITSANFK</sequence>
<comment type="subcellular location">
    <subcellularLocation>
        <location evidence="1">Membrane</location>
        <topology evidence="1">Multi-pass membrane protein</topology>
    </subcellularLocation>
</comment>
<accession>A0A6A5R466</accession>
<dbReference type="GO" id="GO:0022857">
    <property type="term" value="F:transmembrane transporter activity"/>
    <property type="evidence" value="ECO:0007669"/>
    <property type="project" value="TreeGrafter"/>
</dbReference>
<name>A0A6A5R466_9PLEO</name>
<dbReference type="AlphaFoldDB" id="A0A6A5R466"/>
<evidence type="ECO:0000313" key="7">
    <source>
        <dbReference type="EMBL" id="KAF1922433.1"/>
    </source>
</evidence>
<feature type="non-terminal residue" evidence="7">
    <location>
        <position position="1"/>
    </location>
</feature>
<keyword evidence="3 6" id="KW-0812">Transmembrane</keyword>
<dbReference type="GO" id="GO:0016020">
    <property type="term" value="C:membrane"/>
    <property type="evidence" value="ECO:0007669"/>
    <property type="project" value="UniProtKB-SubCell"/>
</dbReference>